<reference evidence="1 2" key="1">
    <citation type="submission" date="2019-07" db="EMBL/GenBank/DDBJ databases">
        <title>Tepidimonas charontis SPSP-6 draft genome.</title>
        <authorList>
            <person name="Da Costa M.S."/>
            <person name="Froufe H.J.C."/>
            <person name="Egas C."/>
            <person name="Albuquerque L."/>
        </authorList>
    </citation>
    <scope>NUCLEOTIDE SEQUENCE [LARGE SCALE GENOMIC DNA]</scope>
    <source>
        <strain evidence="1 2">SPSP-6</strain>
    </source>
</reference>
<dbReference type="Proteomes" id="UP000318294">
    <property type="component" value="Unassembled WGS sequence"/>
</dbReference>
<name>A0A554XI79_9BURK</name>
<sequence length="36" mass="4095">MLTHSQQGALSITLLSKMINKRRSCYPMSDKRKEAA</sequence>
<accession>A0A554XI79</accession>
<keyword evidence="2" id="KW-1185">Reference proteome</keyword>
<comment type="caution">
    <text evidence="1">The sequence shown here is derived from an EMBL/GenBank/DDBJ whole genome shotgun (WGS) entry which is preliminary data.</text>
</comment>
<gene>
    <name evidence="1" type="ORF">Tchar_00714</name>
</gene>
<dbReference type="EMBL" id="VJON01000007">
    <property type="protein sequence ID" value="TSE35518.1"/>
    <property type="molecule type" value="Genomic_DNA"/>
</dbReference>
<proteinExistence type="predicted"/>
<dbReference type="AlphaFoldDB" id="A0A554XI79"/>
<evidence type="ECO:0000313" key="1">
    <source>
        <dbReference type="EMBL" id="TSE35518.1"/>
    </source>
</evidence>
<evidence type="ECO:0000313" key="2">
    <source>
        <dbReference type="Proteomes" id="UP000318294"/>
    </source>
</evidence>
<protein>
    <submittedName>
        <fullName evidence="1">Uncharacterized protein</fullName>
    </submittedName>
</protein>
<organism evidence="1 2">
    <name type="scientific">Tepidimonas charontis</name>
    <dbReference type="NCBI Taxonomy" id="2267262"/>
    <lineage>
        <taxon>Bacteria</taxon>
        <taxon>Pseudomonadati</taxon>
        <taxon>Pseudomonadota</taxon>
        <taxon>Betaproteobacteria</taxon>
        <taxon>Burkholderiales</taxon>
        <taxon>Tepidimonas</taxon>
    </lineage>
</organism>